<dbReference type="AlphaFoldDB" id="A0A328C9Z5"/>
<proteinExistence type="predicted"/>
<reference evidence="1 2" key="1">
    <citation type="submission" date="2018-05" db="EMBL/GenBank/DDBJ databases">
        <title>Lujinxingia marina gen. nov. sp. nov., a new facultative anaerobic member of the class Deltaproteobacteria, and proposal of Lujinxingaceae fam. nov.</title>
        <authorList>
            <person name="Li C.-M."/>
        </authorList>
    </citation>
    <scope>NUCLEOTIDE SEQUENCE [LARGE SCALE GENOMIC DNA]</scope>
    <source>
        <strain evidence="1 2">B210</strain>
    </source>
</reference>
<dbReference type="Proteomes" id="UP000249169">
    <property type="component" value="Unassembled WGS sequence"/>
</dbReference>
<accession>A0A328C9Z5</accession>
<evidence type="ECO:0000313" key="2">
    <source>
        <dbReference type="Proteomes" id="UP000249169"/>
    </source>
</evidence>
<name>A0A328C9Z5_9DELT</name>
<dbReference type="PROSITE" id="PS51257">
    <property type="entry name" value="PROKAR_LIPOPROTEIN"/>
    <property type="match status" value="1"/>
</dbReference>
<protein>
    <submittedName>
        <fullName evidence="1">Uncharacterized protein</fullName>
    </submittedName>
</protein>
<sequence>MKSWKMMVMACLLGGTLGCEGGDNRRADDPDAGDSPDVCVDACADVEGDPQEEPEDLGEPCNLICNLASCAEEDEGCEGGICVSHQEVGASYCSRPCVSSCAEGYTCTELEDGSGMACLSNSPECGNGQVEFGEACDGEEGCSEDCQRYTDPDEVPELSGGTITVGFHGNEPTTVEGEEPTVEAHRMGNMLFFSGAGTALTYGLTLPESGAETPSQLLLEVGLVETATGNTCSFVATTMAAISHYDEAAREVAGEANLTLVCQGFCDPCASEVPVELAFDLRWVEREL</sequence>
<dbReference type="RefSeq" id="WP_111730363.1">
    <property type="nucleotide sequence ID" value="NZ_QHKO01000005.1"/>
</dbReference>
<comment type="caution">
    <text evidence="1">The sequence shown here is derived from an EMBL/GenBank/DDBJ whole genome shotgun (WGS) entry which is preliminary data.</text>
</comment>
<dbReference type="OrthoDB" id="5512491at2"/>
<organism evidence="1 2">
    <name type="scientific">Lujinxingia litoralis</name>
    <dbReference type="NCBI Taxonomy" id="2211119"/>
    <lineage>
        <taxon>Bacteria</taxon>
        <taxon>Deltaproteobacteria</taxon>
        <taxon>Bradymonadales</taxon>
        <taxon>Lujinxingiaceae</taxon>
        <taxon>Lujinxingia</taxon>
    </lineage>
</organism>
<gene>
    <name evidence="1" type="ORF">DL240_13185</name>
</gene>
<keyword evidence="2" id="KW-1185">Reference proteome</keyword>
<dbReference type="EMBL" id="QHKO01000005">
    <property type="protein sequence ID" value="RAL21800.1"/>
    <property type="molecule type" value="Genomic_DNA"/>
</dbReference>
<evidence type="ECO:0000313" key="1">
    <source>
        <dbReference type="EMBL" id="RAL21800.1"/>
    </source>
</evidence>